<dbReference type="PROSITE" id="PS00160">
    <property type="entry name" value="ALDOLASE_KDPG_KHG_2"/>
    <property type="match status" value="1"/>
</dbReference>
<sequence length="222" mass="22853">MSARYRWSRHDPQAQSARNRELCNLAPVIPVLVVGDAERAVGLAEALVSGGLPVLEVTLRTPAALEVIRRMSRVEGGHVGAGTVLTRDDVKRAKDAGASFAVSPGATEALVQACIDEALPLLPGAATASEAMLLLEAGYDMLKFFPAEAAGGVKYLKSLAGPLPQISFCPTGGVTLESAPTYLALPSIPCVGGSWIAPDADVAAADWAAIEARAKAAAALGR</sequence>
<name>A0ABT8D3Y8_9RHOB</name>
<dbReference type="InterPro" id="IPR000887">
    <property type="entry name" value="Aldlse_KDPG_KHG"/>
</dbReference>
<dbReference type="PANTHER" id="PTHR30246:SF1">
    <property type="entry name" value="2-DEHYDRO-3-DEOXY-6-PHOSPHOGALACTONATE ALDOLASE-RELATED"/>
    <property type="match status" value="1"/>
</dbReference>
<dbReference type="EC" id="4.1.2.14" evidence="5"/>
<evidence type="ECO:0000313" key="10">
    <source>
        <dbReference type="Proteomes" id="UP001243846"/>
    </source>
</evidence>
<dbReference type="Pfam" id="PF01081">
    <property type="entry name" value="Aldolase"/>
    <property type="match status" value="1"/>
</dbReference>
<keyword evidence="6 9" id="KW-0456">Lyase</keyword>
<reference evidence="10" key="1">
    <citation type="journal article" date="2019" name="Int. J. Syst. Evol. Microbiol.">
        <title>The Global Catalogue of Microorganisms (GCM) 10K type strain sequencing project: providing services to taxonomists for standard genome sequencing and annotation.</title>
        <authorList>
            <consortium name="The Broad Institute Genomics Platform"/>
            <consortium name="The Broad Institute Genome Sequencing Center for Infectious Disease"/>
            <person name="Wu L."/>
            <person name="Ma J."/>
        </authorList>
    </citation>
    <scope>NUCLEOTIDE SEQUENCE [LARGE SCALE GENOMIC DNA]</scope>
    <source>
        <strain evidence="10">CECT 8482</strain>
    </source>
</reference>
<evidence type="ECO:0000256" key="3">
    <source>
        <dbReference type="ARBA" id="ARBA00006906"/>
    </source>
</evidence>
<evidence type="ECO:0000256" key="5">
    <source>
        <dbReference type="ARBA" id="ARBA00013063"/>
    </source>
</evidence>
<comment type="catalytic activity">
    <reaction evidence="1">
        <text>2-dehydro-3-deoxy-6-phospho-D-gluconate = D-glyceraldehyde 3-phosphate + pyruvate</text>
        <dbReference type="Rhea" id="RHEA:17089"/>
        <dbReference type="ChEBI" id="CHEBI:15361"/>
        <dbReference type="ChEBI" id="CHEBI:57569"/>
        <dbReference type="ChEBI" id="CHEBI:59776"/>
        <dbReference type="EC" id="4.1.2.14"/>
    </reaction>
</comment>
<comment type="caution">
    <text evidence="9">The sequence shown here is derived from an EMBL/GenBank/DDBJ whole genome shotgun (WGS) entry which is preliminary data.</text>
</comment>
<protein>
    <recommendedName>
        <fullName evidence="5">2-dehydro-3-deoxy-phosphogluconate aldolase</fullName>
        <ecNumber evidence="5">4.1.2.14</ecNumber>
    </recommendedName>
</protein>
<evidence type="ECO:0000256" key="7">
    <source>
        <dbReference type="ARBA" id="ARBA00023270"/>
    </source>
</evidence>
<keyword evidence="7" id="KW-0704">Schiff base</keyword>
<dbReference type="PANTHER" id="PTHR30246">
    <property type="entry name" value="2-KETO-3-DEOXY-6-PHOSPHOGLUCONATE ALDOLASE"/>
    <property type="match status" value="1"/>
</dbReference>
<dbReference type="CDD" id="cd00452">
    <property type="entry name" value="KDPG_aldolase"/>
    <property type="match status" value="1"/>
</dbReference>
<comment type="subunit">
    <text evidence="4">Homotrimer.</text>
</comment>
<comment type="similarity">
    <text evidence="3">Belongs to the KHG/KDPG aldolase family.</text>
</comment>
<dbReference type="GO" id="GO:0008675">
    <property type="term" value="F:2-dehydro-3-deoxy-phosphogluconate aldolase activity"/>
    <property type="evidence" value="ECO:0007669"/>
    <property type="project" value="UniProtKB-EC"/>
</dbReference>
<dbReference type="PROSITE" id="PS00159">
    <property type="entry name" value="ALDOLASE_KDPG_KHG_1"/>
    <property type="match status" value="1"/>
</dbReference>
<dbReference type="SUPFAM" id="SSF51569">
    <property type="entry name" value="Aldolase"/>
    <property type="match status" value="1"/>
</dbReference>
<evidence type="ECO:0000256" key="8">
    <source>
        <dbReference type="ARBA" id="ARBA00023277"/>
    </source>
</evidence>
<evidence type="ECO:0000256" key="6">
    <source>
        <dbReference type="ARBA" id="ARBA00023239"/>
    </source>
</evidence>
<evidence type="ECO:0000256" key="2">
    <source>
        <dbReference type="ARBA" id="ARBA00004736"/>
    </source>
</evidence>
<evidence type="ECO:0000256" key="1">
    <source>
        <dbReference type="ARBA" id="ARBA00000654"/>
    </source>
</evidence>
<dbReference type="GO" id="GO:0008700">
    <property type="term" value="F:(R,S)-4-hydroxy-2-oxoglutarate aldolase activity"/>
    <property type="evidence" value="ECO:0007669"/>
    <property type="project" value="UniProtKB-EC"/>
</dbReference>
<keyword evidence="10" id="KW-1185">Reference proteome</keyword>
<evidence type="ECO:0000313" key="9">
    <source>
        <dbReference type="EMBL" id="MDN3711377.1"/>
    </source>
</evidence>
<comment type="pathway">
    <text evidence="2">Carbohydrate acid metabolism; 2-dehydro-3-deoxy-D-gluconate degradation; D-glyceraldehyde 3-phosphate and pyruvate from 2-dehydro-3-deoxy-D-gluconate: step 2/2.</text>
</comment>
<gene>
    <name evidence="9" type="primary">eda</name>
    <name evidence="9" type="ORF">QWZ10_05265</name>
</gene>
<dbReference type="Proteomes" id="UP001243846">
    <property type="component" value="Unassembled WGS sequence"/>
</dbReference>
<dbReference type="NCBIfam" id="NF004325">
    <property type="entry name" value="PRK05718.1"/>
    <property type="match status" value="1"/>
</dbReference>
<accession>A0ABT8D3Y8</accession>
<dbReference type="Gene3D" id="3.20.20.70">
    <property type="entry name" value="Aldolase class I"/>
    <property type="match status" value="1"/>
</dbReference>
<dbReference type="InterPro" id="IPR031337">
    <property type="entry name" value="KDPG/KHG_AS_1"/>
</dbReference>
<evidence type="ECO:0000256" key="4">
    <source>
        <dbReference type="ARBA" id="ARBA00011233"/>
    </source>
</evidence>
<dbReference type="EMBL" id="JAUFRC010000001">
    <property type="protein sequence ID" value="MDN3711377.1"/>
    <property type="molecule type" value="Genomic_DNA"/>
</dbReference>
<dbReference type="InterPro" id="IPR031338">
    <property type="entry name" value="KDPG/KHG_AS_2"/>
</dbReference>
<keyword evidence="8" id="KW-0119">Carbohydrate metabolism</keyword>
<organism evidence="9 10">
    <name type="scientific">Paracoccus cavernae</name>
    <dbReference type="NCBI Taxonomy" id="1571207"/>
    <lineage>
        <taxon>Bacteria</taxon>
        <taxon>Pseudomonadati</taxon>
        <taxon>Pseudomonadota</taxon>
        <taxon>Alphaproteobacteria</taxon>
        <taxon>Rhodobacterales</taxon>
        <taxon>Paracoccaceae</taxon>
        <taxon>Paracoccus</taxon>
    </lineage>
</organism>
<dbReference type="NCBIfam" id="TIGR01182">
    <property type="entry name" value="eda"/>
    <property type="match status" value="1"/>
</dbReference>
<dbReference type="InterPro" id="IPR013785">
    <property type="entry name" value="Aldolase_TIM"/>
</dbReference>
<proteinExistence type="inferred from homology"/>